<organism evidence="1 2">
    <name type="scientific">Luedemannella flava</name>
    <dbReference type="NCBI Taxonomy" id="349316"/>
    <lineage>
        <taxon>Bacteria</taxon>
        <taxon>Bacillati</taxon>
        <taxon>Actinomycetota</taxon>
        <taxon>Actinomycetes</taxon>
        <taxon>Micromonosporales</taxon>
        <taxon>Micromonosporaceae</taxon>
        <taxon>Luedemannella</taxon>
    </lineage>
</organism>
<sequence>MASRVRRGRHQLDRTGVAERTGVSTATVAYWNLQRTETGFPAKADTDHDGRDWWWQADVDAFHTAHLAARAASFTEVDRSGNARDLITAPQAAQVLGYKNHRSLPRELIDNPDEVHELPSGRLRRRWYRQTVWDYADGRPLRHSTGRPVGSGTGSRVSHRYADDPRLDAARTLIEQARVTGSGTAGLGVRLARELGIAERTAQRLISVALDDASRPVAAT</sequence>
<gene>
    <name evidence="1" type="ORF">GCM10009682_35760</name>
</gene>
<comment type="caution">
    <text evidence="1">The sequence shown here is derived from an EMBL/GenBank/DDBJ whole genome shotgun (WGS) entry which is preliminary data.</text>
</comment>
<dbReference type="RefSeq" id="WP_344133001.1">
    <property type="nucleotide sequence ID" value="NZ_BAAALT010000105.1"/>
</dbReference>
<reference evidence="2" key="1">
    <citation type="journal article" date="2019" name="Int. J. Syst. Evol. Microbiol.">
        <title>The Global Catalogue of Microorganisms (GCM) 10K type strain sequencing project: providing services to taxonomists for standard genome sequencing and annotation.</title>
        <authorList>
            <consortium name="The Broad Institute Genomics Platform"/>
            <consortium name="The Broad Institute Genome Sequencing Center for Infectious Disease"/>
            <person name="Wu L."/>
            <person name="Ma J."/>
        </authorList>
    </citation>
    <scope>NUCLEOTIDE SEQUENCE [LARGE SCALE GENOMIC DNA]</scope>
    <source>
        <strain evidence="2">JCM 13250</strain>
    </source>
</reference>
<name>A0ABP4YJW0_9ACTN</name>
<evidence type="ECO:0000313" key="2">
    <source>
        <dbReference type="Proteomes" id="UP001500218"/>
    </source>
</evidence>
<dbReference type="EMBL" id="BAAALT010000105">
    <property type="protein sequence ID" value="GAA1811027.1"/>
    <property type="molecule type" value="Genomic_DNA"/>
</dbReference>
<protein>
    <submittedName>
        <fullName evidence="1">Uncharacterized protein</fullName>
    </submittedName>
</protein>
<keyword evidence="2" id="KW-1185">Reference proteome</keyword>
<proteinExistence type="predicted"/>
<evidence type="ECO:0000313" key="1">
    <source>
        <dbReference type="EMBL" id="GAA1811027.1"/>
    </source>
</evidence>
<accession>A0ABP4YJW0</accession>
<dbReference type="Proteomes" id="UP001500218">
    <property type="component" value="Unassembled WGS sequence"/>
</dbReference>